<evidence type="ECO:0000256" key="1">
    <source>
        <dbReference type="ARBA" id="ARBA00005939"/>
    </source>
</evidence>
<dbReference type="InterPro" id="IPR010849">
    <property type="entry name" value="Gonadal"/>
</dbReference>
<dbReference type="GeneID" id="108670050"/>
<gene>
    <name evidence="3" type="primary">LOC108670050</name>
</gene>
<dbReference type="RefSeq" id="XP_018012989.1">
    <property type="nucleotide sequence ID" value="XM_018157500.2"/>
</dbReference>
<dbReference type="Proteomes" id="UP000694843">
    <property type="component" value="Unplaced"/>
</dbReference>
<dbReference type="PANTHER" id="PTHR13054:SF2">
    <property type="entry name" value="PROTEIN DGCR6"/>
    <property type="match status" value="1"/>
</dbReference>
<name>A0A8B7NH85_HYAAZ</name>
<sequence length="203" mass="23498">MNAMSGWHSDVGDSNTRRQEKLYRLMEKLKNMAREVPPKYQPRLSYDLLSALASLLLDDTVLQIVAELIDLQHMTERHLHQTRCSLLARHRAEKERMKSQHKSEEDMARCRARLHALPQMQAQHSALENDLERRHQMELQKCNLDALKIIDEKVVEQQSTLAKVGVPGFFVSTNPMDVRVQMYILGFIMKISQQNPSYSLSSS</sequence>
<evidence type="ECO:0000313" key="3">
    <source>
        <dbReference type="RefSeq" id="XP_018012989.1"/>
    </source>
</evidence>
<dbReference type="OMA" id="CVLNESI"/>
<dbReference type="KEGG" id="hazt:108670050"/>
<keyword evidence="2" id="KW-1185">Reference proteome</keyword>
<proteinExistence type="inferred from homology"/>
<comment type="similarity">
    <text evidence="1">Belongs to the gonadal family.</text>
</comment>
<evidence type="ECO:0000313" key="2">
    <source>
        <dbReference type="Proteomes" id="UP000694843"/>
    </source>
</evidence>
<protein>
    <submittedName>
        <fullName evidence="3">Protein DGCR6</fullName>
    </submittedName>
</protein>
<dbReference type="Pfam" id="PF07324">
    <property type="entry name" value="DGCR6"/>
    <property type="match status" value="1"/>
</dbReference>
<dbReference type="PANTHER" id="PTHR13054">
    <property type="entry name" value="DIGEORGE SYNDROME CRITICAL REGION 6 DGCR6 FAMILY MEMBER"/>
    <property type="match status" value="1"/>
</dbReference>
<reference evidence="3" key="1">
    <citation type="submission" date="2025-08" db="UniProtKB">
        <authorList>
            <consortium name="RefSeq"/>
        </authorList>
    </citation>
    <scope>IDENTIFICATION</scope>
    <source>
        <tissue evidence="3">Whole organism</tissue>
    </source>
</reference>
<organism evidence="2 3">
    <name type="scientific">Hyalella azteca</name>
    <name type="common">Amphipod</name>
    <dbReference type="NCBI Taxonomy" id="294128"/>
    <lineage>
        <taxon>Eukaryota</taxon>
        <taxon>Metazoa</taxon>
        <taxon>Ecdysozoa</taxon>
        <taxon>Arthropoda</taxon>
        <taxon>Crustacea</taxon>
        <taxon>Multicrustacea</taxon>
        <taxon>Malacostraca</taxon>
        <taxon>Eumalacostraca</taxon>
        <taxon>Peracarida</taxon>
        <taxon>Amphipoda</taxon>
        <taxon>Senticaudata</taxon>
        <taxon>Talitrida</taxon>
        <taxon>Talitroidea</taxon>
        <taxon>Hyalellidae</taxon>
        <taxon>Hyalella</taxon>
    </lineage>
</organism>
<dbReference type="AlphaFoldDB" id="A0A8B7NH85"/>
<dbReference type="OrthoDB" id="21617at2759"/>
<accession>A0A8B7NH85</accession>
<dbReference type="CTD" id="3772583"/>